<dbReference type="Gene3D" id="3.40.930.10">
    <property type="entry name" value="Mannitol-specific EII, Chain A"/>
    <property type="match status" value="1"/>
</dbReference>
<evidence type="ECO:0000313" key="2">
    <source>
        <dbReference type="EMBL" id="MBD1389885.1"/>
    </source>
</evidence>
<dbReference type="CDD" id="cd00211">
    <property type="entry name" value="PTS_IIA_fru"/>
    <property type="match status" value="1"/>
</dbReference>
<dbReference type="Proteomes" id="UP000638014">
    <property type="component" value="Unassembled WGS sequence"/>
</dbReference>
<reference evidence="2" key="1">
    <citation type="submission" date="2020-09" db="EMBL/GenBank/DDBJ databases">
        <title>A novel bacterium of genus Neiella, isolated from South China Sea.</title>
        <authorList>
            <person name="Huang H."/>
            <person name="Mo K."/>
            <person name="Hu Y."/>
        </authorList>
    </citation>
    <scope>NUCLEOTIDE SEQUENCE</scope>
    <source>
        <strain evidence="2">HB171785</strain>
    </source>
</reference>
<dbReference type="PANTHER" id="PTHR47738:SF1">
    <property type="entry name" value="NITROGEN REGULATORY PROTEIN"/>
    <property type="match status" value="1"/>
</dbReference>
<dbReference type="GO" id="GO:0008982">
    <property type="term" value="F:protein-N(PI)-phosphohistidine-sugar phosphotransferase activity"/>
    <property type="evidence" value="ECO:0007669"/>
    <property type="project" value="InterPro"/>
</dbReference>
<dbReference type="RefSeq" id="WP_191145096.1">
    <property type="nucleotide sequence ID" value="NZ_JACXAF010000013.1"/>
</dbReference>
<dbReference type="InterPro" id="IPR051541">
    <property type="entry name" value="PTS_SugarTrans_NitroReg"/>
</dbReference>
<dbReference type="PROSITE" id="PS00372">
    <property type="entry name" value="PTS_EIIA_TYPE_2_HIS"/>
    <property type="match status" value="1"/>
</dbReference>
<dbReference type="InterPro" id="IPR002178">
    <property type="entry name" value="PTS_EIIA_type-2_dom"/>
</dbReference>
<dbReference type="EMBL" id="JACXAF010000013">
    <property type="protein sequence ID" value="MBD1389885.1"/>
    <property type="molecule type" value="Genomic_DNA"/>
</dbReference>
<accession>A0A8J6QHP9</accession>
<dbReference type="InterPro" id="IPR006320">
    <property type="entry name" value="PTS_Nitro_regul"/>
</dbReference>
<dbReference type="GO" id="GO:0009401">
    <property type="term" value="P:phosphoenolpyruvate-dependent sugar phosphotransferase system"/>
    <property type="evidence" value="ECO:0007669"/>
    <property type="project" value="InterPro"/>
</dbReference>
<gene>
    <name evidence="2" type="primary">ptsN</name>
    <name evidence="2" type="ORF">IC617_10635</name>
</gene>
<dbReference type="PROSITE" id="PS51094">
    <property type="entry name" value="PTS_EIIA_TYPE_2"/>
    <property type="match status" value="1"/>
</dbReference>
<dbReference type="SUPFAM" id="SSF55804">
    <property type="entry name" value="Phoshotransferase/anion transport protein"/>
    <property type="match status" value="1"/>
</dbReference>
<name>A0A8J6QHP9_9GAMM</name>
<proteinExistence type="predicted"/>
<dbReference type="PANTHER" id="PTHR47738">
    <property type="entry name" value="PTS SYSTEM FRUCTOSE-LIKE EIIA COMPONENT-RELATED"/>
    <property type="match status" value="1"/>
</dbReference>
<dbReference type="Pfam" id="PF00359">
    <property type="entry name" value="PTS_EIIA_2"/>
    <property type="match status" value="1"/>
</dbReference>
<evidence type="ECO:0000313" key="3">
    <source>
        <dbReference type="Proteomes" id="UP000638014"/>
    </source>
</evidence>
<organism evidence="2 3">
    <name type="scientific">Neiella litorisoli</name>
    <dbReference type="NCBI Taxonomy" id="2771431"/>
    <lineage>
        <taxon>Bacteria</taxon>
        <taxon>Pseudomonadati</taxon>
        <taxon>Pseudomonadota</taxon>
        <taxon>Gammaproteobacteria</taxon>
        <taxon>Alteromonadales</taxon>
        <taxon>Echinimonadaceae</taxon>
        <taxon>Neiella</taxon>
    </lineage>
</organism>
<comment type="caution">
    <text evidence="2">The sequence shown here is derived from an EMBL/GenBank/DDBJ whole genome shotgun (WGS) entry which is preliminary data.</text>
</comment>
<dbReference type="InterPro" id="IPR016152">
    <property type="entry name" value="PTrfase/Anion_transptr"/>
</dbReference>
<dbReference type="AlphaFoldDB" id="A0A8J6QHP9"/>
<sequence length="149" mass="16308">MNIGNILSADCTLSAVRCTSKKRALEIFSQVAATQLPELTEQDIFERLLNREKLGSTGIGGGIAIPHGRLPSDSKAVAVLLQLEKPIEFDAIDKRPIDILFGLLVPEQDCNLHLKTLAMVAEKLSDKETLKQLRSATSSEHLYQVIITA</sequence>
<feature type="domain" description="PTS EIIA type-2" evidence="1">
    <location>
        <begin position="5"/>
        <end position="149"/>
    </location>
</feature>
<dbReference type="GO" id="GO:0030295">
    <property type="term" value="F:protein kinase activator activity"/>
    <property type="evidence" value="ECO:0007669"/>
    <property type="project" value="TreeGrafter"/>
</dbReference>
<dbReference type="NCBIfam" id="TIGR01419">
    <property type="entry name" value="nitro_reg_IIA"/>
    <property type="match status" value="1"/>
</dbReference>
<protein>
    <submittedName>
        <fullName evidence="2">PTS IIA-like nitrogen regulatory protein PtsN</fullName>
    </submittedName>
</protein>
<evidence type="ECO:0000259" key="1">
    <source>
        <dbReference type="PROSITE" id="PS51094"/>
    </source>
</evidence>
<keyword evidence="3" id="KW-1185">Reference proteome</keyword>